<dbReference type="Proteomes" id="UP000653358">
    <property type="component" value="Unassembled WGS sequence"/>
</dbReference>
<dbReference type="SUPFAM" id="SSF54909">
    <property type="entry name" value="Dimeric alpha+beta barrel"/>
    <property type="match status" value="1"/>
</dbReference>
<evidence type="ECO:0000313" key="3">
    <source>
        <dbReference type="Proteomes" id="UP000653358"/>
    </source>
</evidence>
<proteinExistence type="predicted"/>
<evidence type="ECO:0000259" key="1">
    <source>
        <dbReference type="PROSITE" id="PS51725"/>
    </source>
</evidence>
<keyword evidence="2" id="KW-0503">Monooxygenase</keyword>
<dbReference type="RefSeq" id="WP_148603335.1">
    <property type="nucleotide sequence ID" value="NZ_RXYB01000007.1"/>
</dbReference>
<accession>A0ABR6WJ61</accession>
<organism evidence="2 3">
    <name type="scientific">Acetobacterium tundrae</name>
    <dbReference type="NCBI Taxonomy" id="132932"/>
    <lineage>
        <taxon>Bacteria</taxon>
        <taxon>Bacillati</taxon>
        <taxon>Bacillota</taxon>
        <taxon>Clostridia</taxon>
        <taxon>Eubacteriales</taxon>
        <taxon>Eubacteriaceae</taxon>
        <taxon>Acetobacterium</taxon>
    </lineage>
</organism>
<feature type="domain" description="ABM" evidence="1">
    <location>
        <begin position="3"/>
        <end position="92"/>
    </location>
</feature>
<comment type="caution">
    <text evidence="2">The sequence shown here is derived from an EMBL/GenBank/DDBJ whole genome shotgun (WGS) entry which is preliminary data.</text>
</comment>
<reference evidence="2 3" key="1">
    <citation type="journal article" date="2020" name="mSystems">
        <title>Defining Genomic and Predicted Metabolic Features of the Acetobacterium Genus.</title>
        <authorList>
            <person name="Ross D.E."/>
            <person name="Marshall C.W."/>
            <person name="Gulliver D."/>
            <person name="May H.D."/>
            <person name="Norman R.S."/>
        </authorList>
    </citation>
    <scope>NUCLEOTIDE SEQUENCE [LARGE SCALE GENOMIC DNA]</scope>
    <source>
        <strain evidence="2 3">DSM 9173</strain>
    </source>
</reference>
<sequence length="97" mass="11193">MMIKVVAQNNVKADKTDEFIVLAKKLVQDTRKYDAGCIRYELLQDVKNPQLLTILEEWDDQESLNKHLSAQHFKDAMASFASYMEKPGEINLYKTLA</sequence>
<dbReference type="Pfam" id="PF03992">
    <property type="entry name" value="ABM"/>
    <property type="match status" value="1"/>
</dbReference>
<gene>
    <name evidence="2" type="ORF">GH807_04880</name>
</gene>
<dbReference type="EMBL" id="WJBB01000004">
    <property type="protein sequence ID" value="MBC3796384.1"/>
    <property type="molecule type" value="Genomic_DNA"/>
</dbReference>
<dbReference type="PANTHER" id="PTHR33336">
    <property type="entry name" value="QUINOL MONOOXYGENASE YGIN-RELATED"/>
    <property type="match status" value="1"/>
</dbReference>
<dbReference type="Gene3D" id="3.30.70.100">
    <property type="match status" value="1"/>
</dbReference>
<keyword evidence="3" id="KW-1185">Reference proteome</keyword>
<dbReference type="PROSITE" id="PS51725">
    <property type="entry name" value="ABM"/>
    <property type="match status" value="1"/>
</dbReference>
<keyword evidence="2" id="KW-0560">Oxidoreductase</keyword>
<name>A0ABR6WJ61_9FIRM</name>
<dbReference type="InterPro" id="IPR011008">
    <property type="entry name" value="Dimeric_a/b-barrel"/>
</dbReference>
<dbReference type="PANTHER" id="PTHR33336:SF15">
    <property type="entry name" value="ABM DOMAIN-CONTAINING PROTEIN"/>
    <property type="match status" value="1"/>
</dbReference>
<protein>
    <submittedName>
        <fullName evidence="2">Antibiotic biosynthesis monooxygenase</fullName>
    </submittedName>
</protein>
<dbReference type="GO" id="GO:0004497">
    <property type="term" value="F:monooxygenase activity"/>
    <property type="evidence" value="ECO:0007669"/>
    <property type="project" value="UniProtKB-KW"/>
</dbReference>
<dbReference type="InterPro" id="IPR007138">
    <property type="entry name" value="ABM_dom"/>
</dbReference>
<dbReference type="InterPro" id="IPR050744">
    <property type="entry name" value="AI-2_Isomerase_LsrG"/>
</dbReference>
<evidence type="ECO:0000313" key="2">
    <source>
        <dbReference type="EMBL" id="MBC3796384.1"/>
    </source>
</evidence>